<dbReference type="CDD" id="cd14480">
    <property type="entry name" value="SPX_VTC2_like"/>
    <property type="match status" value="1"/>
</dbReference>
<dbReference type="GO" id="GO:0006799">
    <property type="term" value="P:polyphosphate biosynthetic process"/>
    <property type="evidence" value="ECO:0007669"/>
    <property type="project" value="UniProtKB-ARBA"/>
</dbReference>
<feature type="compositionally biased region" description="Acidic residues" evidence="15">
    <location>
        <begin position="588"/>
        <end position="597"/>
    </location>
</feature>
<dbReference type="InterPro" id="IPR018966">
    <property type="entry name" value="VTC_domain"/>
</dbReference>
<dbReference type="GO" id="GO:0008976">
    <property type="term" value="F:polyphosphate kinase activity"/>
    <property type="evidence" value="ECO:0007669"/>
    <property type="project" value="UniProtKB-EC"/>
</dbReference>
<dbReference type="InterPro" id="IPR042267">
    <property type="entry name" value="VTC_sf"/>
</dbReference>
<evidence type="ECO:0000256" key="7">
    <source>
        <dbReference type="ARBA" id="ARBA00022989"/>
    </source>
</evidence>
<keyword evidence="4" id="KW-0926">Vacuole</keyword>
<feature type="transmembrane region" description="Helical" evidence="16">
    <location>
        <begin position="833"/>
        <end position="852"/>
    </location>
</feature>
<protein>
    <recommendedName>
        <fullName evidence="11">Vacuolar transporter chaperone complex subunit 4</fullName>
        <ecNumber evidence="3">2.7.4.1</ecNumber>
    </recommendedName>
    <alternativeName>
        <fullName evidence="13">Polyphosphate kinase</fullName>
    </alternativeName>
    <alternativeName>
        <fullName evidence="12">SPX-dependent polyphosphate polymerase VTC subunit 4</fullName>
    </alternativeName>
    <alternativeName>
        <fullName evidence="14">Vacuolar membrane polyphosphate polymerase catalytic subunit</fullName>
    </alternativeName>
</protein>
<evidence type="ECO:0000256" key="11">
    <source>
        <dbReference type="ARBA" id="ARBA00067464"/>
    </source>
</evidence>
<sequence length="857" mass="96669">MKFGRRIEQTLYPEWEAFYLDYKGLKKTLKQATENGLQWNDEDEAHFVKELEKELEKIAGFQDRKAKELASRIRVAEKTVKSLTSDPDVLNEQDEDDAEAQQSKFHIPSDPHGADEGSDDDEDDEDEEGGEDNSNSDDGSVNAVEERFRSLEEDVAILVADVHDLALFTKLNYTGFIKIVKKHDKVTGFPLKPVFSHQFLEKAPFHRYNYDAIIVKLSKLYDLVRTRGHPVEGDSGAGGSQNAFVRQTTKYWVHPDNIVQLKLNVLRHLPVLVFNSDKEFEPADSAITSIYFDNEDLDLYLGRLEKTEGAEAIRMRWYGGMDTKTIFVERKTHREDWTGEKSVKERFQIKEHQMNDYINGRMTMDEQLEAAAKAKGKDPKDADKVKGLANEVQYAIQTRKLRPVMRSFYNRTAFQLPGDARVRISLDTELTMVREDDFDGKDRTASADHPNGNWRRTDIGITPPFNQIDKKDSAEFPYAVLEVKLQTQMGQEPPEWVRDLVASHLVEAVPKFSKFIHGCAALLPERVALIPFWLPQMDIDIRKQSRGHQVDIHRPHHGVTSAGNSASVTPTSIGSPPPSEAPYNEPVSDGEFDDDDDPYSKLASKDDEAKQIKLTDAVMSRINEARAFREVKLRQEAEAKRLAGEGQVQGPSSTADRKPSTNGNTNSAKRAERPIHIEPLTGSRQFDAKYSSMLNSLGISKLFKSKSQREREQAEAGLDEEEEEDEGAPLDQPEMVRFSAPAGKRISVPVRIEPKVIFANERTFLRWLHVAVLLAGISTGLLNFVSVDDTAGMYSAFAFTLCALISVAYSAGMFGYRAISLRKRRDARYHDDLGPTLLGGIIIVALGINFILRLKSF</sequence>
<dbReference type="PROSITE" id="PS51382">
    <property type="entry name" value="SPX"/>
    <property type="match status" value="1"/>
</dbReference>
<feature type="compositionally biased region" description="Acidic residues" evidence="15">
    <location>
        <begin position="116"/>
        <end position="135"/>
    </location>
</feature>
<feature type="transmembrane region" description="Helical" evidence="16">
    <location>
        <begin position="791"/>
        <end position="812"/>
    </location>
</feature>
<dbReference type="Pfam" id="PF03105">
    <property type="entry name" value="SPX"/>
    <property type="match status" value="1"/>
</dbReference>
<dbReference type="FunFam" id="3.20.100.30:FF:000001">
    <property type="entry name" value="Vacuolar transporter chaperone 4"/>
    <property type="match status" value="1"/>
</dbReference>
<evidence type="ECO:0000313" key="18">
    <source>
        <dbReference type="EMBL" id="CDZ96566.1"/>
    </source>
</evidence>
<evidence type="ECO:0000256" key="3">
    <source>
        <dbReference type="ARBA" id="ARBA00012960"/>
    </source>
</evidence>
<evidence type="ECO:0000256" key="8">
    <source>
        <dbReference type="ARBA" id="ARBA00023136"/>
    </source>
</evidence>
<evidence type="ECO:0000256" key="5">
    <source>
        <dbReference type="ARBA" id="ARBA00022679"/>
    </source>
</evidence>
<accession>A0A0F7SEC0</accession>
<dbReference type="AlphaFoldDB" id="A0A0F7SEC0"/>
<evidence type="ECO:0000256" key="6">
    <source>
        <dbReference type="ARBA" id="ARBA00022692"/>
    </source>
</evidence>
<comment type="similarity">
    <text evidence="10">Belongs to the VTC4 family.</text>
</comment>
<dbReference type="GO" id="GO:0033254">
    <property type="term" value="C:vacuolar transporter chaperone complex"/>
    <property type="evidence" value="ECO:0007669"/>
    <property type="project" value="TreeGrafter"/>
</dbReference>
<feature type="compositionally biased region" description="Polar residues" evidence="15">
    <location>
        <begin position="649"/>
        <end position="668"/>
    </location>
</feature>
<keyword evidence="5" id="KW-0808">Transferase</keyword>
<dbReference type="InterPro" id="IPR004331">
    <property type="entry name" value="SPX_dom"/>
</dbReference>
<evidence type="ECO:0000256" key="16">
    <source>
        <dbReference type="SAM" id="Phobius"/>
    </source>
</evidence>
<feature type="domain" description="SPX" evidence="17">
    <location>
        <begin position="1"/>
        <end position="197"/>
    </location>
</feature>
<dbReference type="Gene3D" id="3.20.100.30">
    <property type="entry name" value="VTC, catalytic tunnel domain"/>
    <property type="match status" value="1"/>
</dbReference>
<dbReference type="PANTHER" id="PTHR46140">
    <property type="entry name" value="VACUOLAR TRANSPORTER CHAPERONE 1-RELATED"/>
    <property type="match status" value="1"/>
</dbReference>
<dbReference type="Pfam" id="PF09359">
    <property type="entry name" value="VTC"/>
    <property type="match status" value="1"/>
</dbReference>
<evidence type="ECO:0000256" key="4">
    <source>
        <dbReference type="ARBA" id="ARBA00022554"/>
    </source>
</evidence>
<evidence type="ECO:0000256" key="15">
    <source>
        <dbReference type="SAM" id="MobiDB-lite"/>
    </source>
</evidence>
<feature type="compositionally biased region" description="Acidic residues" evidence="15">
    <location>
        <begin position="89"/>
        <end position="99"/>
    </location>
</feature>
<feature type="region of interest" description="Disordered" evidence="15">
    <location>
        <begin position="554"/>
        <end position="607"/>
    </location>
</feature>
<evidence type="ECO:0000259" key="17">
    <source>
        <dbReference type="PROSITE" id="PS51382"/>
    </source>
</evidence>
<dbReference type="CDD" id="cd07751">
    <property type="entry name" value="PolyPPase_VTC4_like"/>
    <property type="match status" value="1"/>
</dbReference>
<evidence type="ECO:0000256" key="1">
    <source>
        <dbReference type="ARBA" id="ARBA00001936"/>
    </source>
</evidence>
<dbReference type="EMBL" id="LN483144">
    <property type="protein sequence ID" value="CDZ96566.1"/>
    <property type="molecule type" value="Genomic_DNA"/>
</dbReference>
<proteinExistence type="inferred from homology"/>
<feature type="transmembrane region" description="Helical" evidence="16">
    <location>
        <begin position="764"/>
        <end position="785"/>
    </location>
</feature>
<comment type="cofactor">
    <cofactor evidence="1">
        <name>Mn(2+)</name>
        <dbReference type="ChEBI" id="CHEBI:29035"/>
    </cofactor>
</comment>
<keyword evidence="8 16" id="KW-0472">Membrane</keyword>
<feature type="region of interest" description="Disordered" evidence="15">
    <location>
        <begin position="705"/>
        <end position="729"/>
    </location>
</feature>
<comment type="subcellular location">
    <subcellularLocation>
        <location evidence="2">Vacuole membrane</location>
        <topology evidence="2">Multi-pass membrane protein</topology>
    </subcellularLocation>
</comment>
<organism evidence="18">
    <name type="scientific">Phaffia rhodozyma</name>
    <name type="common">Yeast</name>
    <name type="synonym">Xanthophyllomyces dendrorhous</name>
    <dbReference type="NCBI Taxonomy" id="264483"/>
    <lineage>
        <taxon>Eukaryota</taxon>
        <taxon>Fungi</taxon>
        <taxon>Dikarya</taxon>
        <taxon>Basidiomycota</taxon>
        <taxon>Agaricomycotina</taxon>
        <taxon>Tremellomycetes</taxon>
        <taxon>Cystofilobasidiales</taxon>
        <taxon>Mrakiaceae</taxon>
        <taxon>Phaffia</taxon>
    </lineage>
</organism>
<feature type="region of interest" description="Disordered" evidence="15">
    <location>
        <begin position="83"/>
        <end position="141"/>
    </location>
</feature>
<feature type="region of interest" description="Disordered" evidence="15">
    <location>
        <begin position="640"/>
        <end position="682"/>
    </location>
</feature>
<comment type="catalytic activity">
    <reaction evidence="9">
        <text>[phosphate](n) + ATP = [phosphate](n+1) + ADP</text>
        <dbReference type="Rhea" id="RHEA:19573"/>
        <dbReference type="Rhea" id="RHEA-COMP:9859"/>
        <dbReference type="Rhea" id="RHEA-COMP:14280"/>
        <dbReference type="ChEBI" id="CHEBI:16838"/>
        <dbReference type="ChEBI" id="CHEBI:30616"/>
        <dbReference type="ChEBI" id="CHEBI:456216"/>
        <dbReference type="EC" id="2.7.4.1"/>
    </reaction>
    <physiologicalReaction direction="left-to-right" evidence="9">
        <dbReference type="Rhea" id="RHEA:19574"/>
    </physiologicalReaction>
</comment>
<dbReference type="GO" id="GO:0000329">
    <property type="term" value="C:fungal-type vacuole membrane"/>
    <property type="evidence" value="ECO:0007669"/>
    <property type="project" value="TreeGrafter"/>
</dbReference>
<dbReference type="PANTHER" id="PTHR46140:SF1">
    <property type="entry name" value="VACUOLAR TRANSPORTER CHAPERONE COMPLEX SUBUNIT 4-RELATED"/>
    <property type="match status" value="1"/>
</dbReference>
<feature type="compositionally biased region" description="Polar residues" evidence="15">
    <location>
        <begin position="561"/>
        <end position="574"/>
    </location>
</feature>
<evidence type="ECO:0000256" key="12">
    <source>
        <dbReference type="ARBA" id="ARBA00075894"/>
    </source>
</evidence>
<evidence type="ECO:0000256" key="10">
    <source>
        <dbReference type="ARBA" id="ARBA00061390"/>
    </source>
</evidence>
<dbReference type="InterPro" id="IPR003807">
    <property type="entry name" value="DUF202"/>
</dbReference>
<evidence type="ECO:0000256" key="14">
    <source>
        <dbReference type="ARBA" id="ARBA00081313"/>
    </source>
</evidence>
<evidence type="ECO:0000256" key="9">
    <source>
        <dbReference type="ARBA" id="ARBA00050204"/>
    </source>
</evidence>
<evidence type="ECO:0000256" key="2">
    <source>
        <dbReference type="ARBA" id="ARBA00004128"/>
    </source>
</evidence>
<keyword evidence="6 16" id="KW-0812">Transmembrane</keyword>
<feature type="compositionally biased region" description="Acidic residues" evidence="15">
    <location>
        <begin position="717"/>
        <end position="728"/>
    </location>
</feature>
<keyword evidence="7 16" id="KW-1133">Transmembrane helix</keyword>
<name>A0A0F7SEC0_PHARH</name>
<feature type="region of interest" description="Disordered" evidence="15">
    <location>
        <begin position="441"/>
        <end position="460"/>
    </location>
</feature>
<dbReference type="EC" id="2.7.4.1" evidence="3"/>
<dbReference type="InterPro" id="IPR051572">
    <property type="entry name" value="VTC_Complex_Subunit"/>
</dbReference>
<dbReference type="Pfam" id="PF02656">
    <property type="entry name" value="DUF202"/>
    <property type="match status" value="1"/>
</dbReference>
<reference evidence="18" key="1">
    <citation type="submission" date="2014-08" db="EMBL/GenBank/DDBJ databases">
        <authorList>
            <person name="Sharma Rahul"/>
            <person name="Thines Marco"/>
        </authorList>
    </citation>
    <scope>NUCLEOTIDE SEQUENCE</scope>
</reference>
<evidence type="ECO:0000256" key="13">
    <source>
        <dbReference type="ARBA" id="ARBA00080494"/>
    </source>
</evidence>